<feature type="binding site" evidence="7">
    <location>
        <position position="393"/>
    </location>
    <ligand>
        <name>meso-2,6-diaminopimelate</name>
        <dbReference type="ChEBI" id="CHEBI:57791"/>
    </ligand>
</feature>
<dbReference type="NCBIfam" id="TIGR01085">
    <property type="entry name" value="murE"/>
    <property type="match status" value="1"/>
</dbReference>
<evidence type="ECO:0000256" key="2">
    <source>
        <dbReference type="ARBA" id="ARBA00022618"/>
    </source>
</evidence>
<keyword evidence="6 7" id="KW-0961">Cell wall biogenesis/degradation</keyword>
<dbReference type="AlphaFoldDB" id="A0A2Z2IY27"/>
<dbReference type="InterPro" id="IPR036565">
    <property type="entry name" value="Mur-like_cat_sf"/>
</dbReference>
<dbReference type="InterPro" id="IPR036615">
    <property type="entry name" value="Mur_ligase_C_dom_sf"/>
</dbReference>
<comment type="similarity">
    <text evidence="1 7">Belongs to the MurCDEF family. MurE subfamily.</text>
</comment>
<keyword evidence="3 7" id="KW-0133">Cell shape</keyword>
<comment type="subcellular location">
    <subcellularLocation>
        <location evidence="7 8">Cytoplasm</location>
    </subcellularLocation>
</comment>
<evidence type="ECO:0000313" key="13">
    <source>
        <dbReference type="Proteomes" id="UP000250197"/>
    </source>
</evidence>
<dbReference type="Pfam" id="PF08245">
    <property type="entry name" value="Mur_ligase_M"/>
    <property type="match status" value="1"/>
</dbReference>
<evidence type="ECO:0000259" key="9">
    <source>
        <dbReference type="Pfam" id="PF01225"/>
    </source>
</evidence>
<dbReference type="GO" id="GO:0009252">
    <property type="term" value="P:peptidoglycan biosynthetic process"/>
    <property type="evidence" value="ECO:0007669"/>
    <property type="project" value="UniProtKB-UniRule"/>
</dbReference>
<evidence type="ECO:0000256" key="7">
    <source>
        <dbReference type="HAMAP-Rule" id="MF_00208"/>
    </source>
</evidence>
<feature type="binding site" evidence="7">
    <location>
        <begin position="155"/>
        <end position="156"/>
    </location>
    <ligand>
        <name>UDP-N-acetyl-alpha-D-muramoyl-L-alanyl-D-glutamate</name>
        <dbReference type="ChEBI" id="CHEBI:83900"/>
    </ligand>
</feature>
<dbReference type="InterPro" id="IPR004101">
    <property type="entry name" value="Mur_ligase_C"/>
</dbReference>
<dbReference type="GO" id="GO:0008360">
    <property type="term" value="P:regulation of cell shape"/>
    <property type="evidence" value="ECO:0007669"/>
    <property type="project" value="UniProtKB-KW"/>
</dbReference>
<dbReference type="GO" id="GO:0005524">
    <property type="term" value="F:ATP binding"/>
    <property type="evidence" value="ECO:0007669"/>
    <property type="project" value="UniProtKB-UniRule"/>
</dbReference>
<dbReference type="SUPFAM" id="SSF53623">
    <property type="entry name" value="MurD-like peptide ligases, catalytic domain"/>
    <property type="match status" value="1"/>
</dbReference>
<dbReference type="GO" id="GO:0008765">
    <property type="term" value="F:UDP-N-acetylmuramoylalanyl-D-glutamate-2,6-diaminopimelate ligase activity"/>
    <property type="evidence" value="ECO:0007669"/>
    <property type="project" value="UniProtKB-UniRule"/>
</dbReference>
<evidence type="ECO:0000256" key="4">
    <source>
        <dbReference type="ARBA" id="ARBA00022984"/>
    </source>
</evidence>
<dbReference type="GO" id="GO:0005737">
    <property type="term" value="C:cytoplasm"/>
    <property type="evidence" value="ECO:0007669"/>
    <property type="project" value="UniProtKB-SubCell"/>
</dbReference>
<dbReference type="InterPro" id="IPR013221">
    <property type="entry name" value="Mur_ligase_cen"/>
</dbReference>
<evidence type="ECO:0000313" key="12">
    <source>
        <dbReference type="EMBL" id="ART20933.1"/>
    </source>
</evidence>
<dbReference type="InterPro" id="IPR005761">
    <property type="entry name" value="UDP-N-AcMur-Glu-dNH2Pim_ligase"/>
</dbReference>
<dbReference type="HAMAP" id="MF_00208">
    <property type="entry name" value="MurE"/>
    <property type="match status" value="1"/>
</dbReference>
<evidence type="ECO:0000256" key="1">
    <source>
        <dbReference type="ARBA" id="ARBA00005898"/>
    </source>
</evidence>
<keyword evidence="7" id="KW-0963">Cytoplasm</keyword>
<dbReference type="Gene3D" id="3.40.1190.10">
    <property type="entry name" value="Mur-like, catalytic domain"/>
    <property type="match status" value="1"/>
</dbReference>
<evidence type="ECO:0000256" key="8">
    <source>
        <dbReference type="RuleBase" id="RU004135"/>
    </source>
</evidence>
<dbReference type="GO" id="GO:0000287">
    <property type="term" value="F:magnesium ion binding"/>
    <property type="evidence" value="ECO:0007669"/>
    <property type="project" value="UniProtKB-UniRule"/>
</dbReference>
<feature type="domain" description="Mur ligase central" evidence="11">
    <location>
        <begin position="111"/>
        <end position="319"/>
    </location>
</feature>
<comment type="function">
    <text evidence="7">Catalyzes the addition of meso-diaminopimelic acid to the nucleotide precursor UDP-N-acetylmuramoyl-L-alanyl-D-glutamate (UMAG) in the biosynthesis of bacterial cell-wall peptidoglycan.</text>
</comment>
<dbReference type="KEGG" id="cstr:CBE89_05070"/>
<dbReference type="SUPFAM" id="SSF63418">
    <property type="entry name" value="MurE/MurF N-terminal domain"/>
    <property type="match status" value="1"/>
</dbReference>
<comment type="PTM">
    <text evidence="7">Carboxylation is probably crucial for Mg(2+) binding and, consequently, for the gamma-phosphate positioning of ATP.</text>
</comment>
<dbReference type="Proteomes" id="UP000250197">
    <property type="component" value="Chromosome"/>
</dbReference>
<proteinExistence type="inferred from homology"/>
<dbReference type="GO" id="GO:0071555">
    <property type="term" value="P:cell wall organization"/>
    <property type="evidence" value="ECO:0007669"/>
    <property type="project" value="UniProtKB-KW"/>
</dbReference>
<dbReference type="Pfam" id="PF02875">
    <property type="entry name" value="Mur_ligase_C"/>
    <property type="match status" value="1"/>
</dbReference>
<feature type="binding site" evidence="7">
    <location>
        <position position="182"/>
    </location>
    <ligand>
        <name>UDP-N-acetyl-alpha-D-muramoyl-L-alanyl-D-glutamate</name>
        <dbReference type="ChEBI" id="CHEBI:83900"/>
    </ligand>
</feature>
<dbReference type="SUPFAM" id="SSF53244">
    <property type="entry name" value="MurD-like peptide ligases, peptide-binding domain"/>
    <property type="match status" value="1"/>
</dbReference>
<feature type="binding site" evidence="7">
    <location>
        <position position="471"/>
    </location>
    <ligand>
        <name>meso-2,6-diaminopimelate</name>
        <dbReference type="ChEBI" id="CHEBI:57791"/>
    </ligand>
</feature>
<feature type="short sequence motif" description="Meso-diaminopimelate recognition motif" evidence="7">
    <location>
        <begin position="417"/>
        <end position="420"/>
    </location>
</feature>
<dbReference type="EMBL" id="CP021252">
    <property type="protein sequence ID" value="ART20933.1"/>
    <property type="molecule type" value="Genomic_DNA"/>
</dbReference>
<evidence type="ECO:0000256" key="3">
    <source>
        <dbReference type="ARBA" id="ARBA00022960"/>
    </source>
</evidence>
<dbReference type="Gene3D" id="3.90.190.20">
    <property type="entry name" value="Mur ligase, C-terminal domain"/>
    <property type="match status" value="1"/>
</dbReference>
<feature type="binding site" evidence="7">
    <location>
        <begin position="113"/>
        <end position="119"/>
    </location>
    <ligand>
        <name>ATP</name>
        <dbReference type="ChEBI" id="CHEBI:30616"/>
    </ligand>
</feature>
<keyword evidence="2 7" id="KW-0132">Cell division</keyword>
<dbReference type="EC" id="6.3.2.13" evidence="7"/>
<sequence>MSVDLQTLATIGGGRVIGDDSVTVSACSLDSKAIAAGGLFAALPGTRVHGAQFAGDTEAAAILTDEAGLQHLQEASERRPIIVVEEIRAVLGLIAAEIYEHPTEHLTVLGVTGTSGKTTTSYLLEAGLLHAGHKVGLIGTTGTRINREPVPTKLTTPEAPTLQELFARMRHEGVTHVVMEVSSHALELGRVRGTQFDVGGFTNLSQDHLDFHPTMEDYFEAKAALFDGPQAASAAVICVDDDWGKRMAQRVAGKPLTLVSTTDEETAENTNQVISARQFGTEPTGAQHVELSFSGETYSFELPMPGKFNIANAALAAGMAAAVGVDTETFLNGVERVAVPGRMESIDRGQDFVAVVDYAHKPAAIAAVLDTLRGQLSETGGRLGVVVGAGGDRDSSKRPLMGAAAAERADLVVVTDDNPRSEDPVTIRAAVVAGAQKASQTADIREIGSRAAAIDAVVEWAQPGDAIIVVGKGHEVGQIVGDETLHFDDREEVARALDAKLGGGASVSHAEYGDTVNKEQA</sequence>
<dbReference type="PANTHER" id="PTHR23135">
    <property type="entry name" value="MUR LIGASE FAMILY MEMBER"/>
    <property type="match status" value="1"/>
</dbReference>
<feature type="binding site" evidence="7">
    <location>
        <begin position="417"/>
        <end position="420"/>
    </location>
    <ligand>
        <name>meso-2,6-diaminopimelate</name>
        <dbReference type="ChEBI" id="CHEBI:57791"/>
    </ligand>
</feature>
<feature type="binding site" evidence="7">
    <location>
        <position position="475"/>
    </location>
    <ligand>
        <name>meso-2,6-diaminopimelate</name>
        <dbReference type="ChEBI" id="CHEBI:57791"/>
    </ligand>
</feature>
<keyword evidence="7 12" id="KW-0436">Ligase</keyword>
<comment type="pathway">
    <text evidence="7 8">Cell wall biogenesis; peptidoglycan biosynthesis.</text>
</comment>
<dbReference type="GO" id="GO:0051301">
    <property type="term" value="P:cell division"/>
    <property type="evidence" value="ECO:0007669"/>
    <property type="project" value="UniProtKB-KW"/>
</dbReference>
<feature type="binding site" evidence="7">
    <location>
        <position position="31"/>
    </location>
    <ligand>
        <name>UDP-N-acetyl-alpha-D-muramoyl-L-alanyl-D-glutamate</name>
        <dbReference type="ChEBI" id="CHEBI:83900"/>
    </ligand>
</feature>
<dbReference type="Gene3D" id="3.40.1390.10">
    <property type="entry name" value="MurE/MurF, N-terminal domain"/>
    <property type="match status" value="1"/>
</dbReference>
<comment type="cofactor">
    <cofactor evidence="7">
        <name>Mg(2+)</name>
        <dbReference type="ChEBI" id="CHEBI:18420"/>
    </cofactor>
</comment>
<dbReference type="RefSeq" id="WP_086891057.1">
    <property type="nucleotide sequence ID" value="NZ_CP021252.1"/>
</dbReference>
<gene>
    <name evidence="7" type="primary">murE</name>
    <name evidence="12" type="ORF">CBE89_05070</name>
</gene>
<accession>A0A2Z2IY27</accession>
<keyword evidence="7" id="KW-0460">Magnesium</keyword>
<keyword evidence="5 7" id="KW-0131">Cell cycle</keyword>
<evidence type="ECO:0000256" key="5">
    <source>
        <dbReference type="ARBA" id="ARBA00023306"/>
    </source>
</evidence>
<comment type="catalytic activity">
    <reaction evidence="7">
        <text>UDP-N-acetyl-alpha-D-muramoyl-L-alanyl-D-glutamate + meso-2,6-diaminopimelate + ATP = UDP-N-acetyl-alpha-D-muramoyl-L-alanyl-gamma-D-glutamyl-meso-2,6-diaminopimelate + ADP + phosphate + H(+)</text>
        <dbReference type="Rhea" id="RHEA:23676"/>
        <dbReference type="ChEBI" id="CHEBI:15378"/>
        <dbReference type="ChEBI" id="CHEBI:30616"/>
        <dbReference type="ChEBI" id="CHEBI:43474"/>
        <dbReference type="ChEBI" id="CHEBI:57791"/>
        <dbReference type="ChEBI" id="CHEBI:83900"/>
        <dbReference type="ChEBI" id="CHEBI:83905"/>
        <dbReference type="ChEBI" id="CHEBI:456216"/>
        <dbReference type="EC" id="6.3.2.13"/>
    </reaction>
</comment>
<dbReference type="InterPro" id="IPR000713">
    <property type="entry name" value="Mur_ligase_N"/>
</dbReference>
<feature type="domain" description="Mur ligase N-terminal catalytic" evidence="9">
    <location>
        <begin position="24"/>
        <end position="98"/>
    </location>
</feature>
<organism evidence="12 13">
    <name type="scientific">Corynebacterium striatum</name>
    <dbReference type="NCBI Taxonomy" id="43770"/>
    <lineage>
        <taxon>Bacteria</taxon>
        <taxon>Bacillati</taxon>
        <taxon>Actinomycetota</taxon>
        <taxon>Actinomycetes</taxon>
        <taxon>Mycobacteriales</taxon>
        <taxon>Corynebacteriaceae</taxon>
        <taxon>Corynebacterium</taxon>
    </lineage>
</organism>
<evidence type="ECO:0000256" key="6">
    <source>
        <dbReference type="ARBA" id="ARBA00023316"/>
    </source>
</evidence>
<protein>
    <recommendedName>
        <fullName evidence="7">UDP-N-acetylmuramoyl-L-alanyl-D-glutamate--2,6-diaminopimelate ligase</fullName>
        <ecNumber evidence="7">6.3.2.13</ecNumber>
    </recommendedName>
    <alternativeName>
        <fullName evidence="7">Meso-A2pm-adding enzyme</fullName>
    </alternativeName>
    <alternativeName>
        <fullName evidence="7">Meso-diaminopimelate-adding enzyme</fullName>
    </alternativeName>
    <alternativeName>
        <fullName evidence="7">UDP-MurNAc-L-Ala-D-Glu:meso-diaminopimelate ligase</fullName>
    </alternativeName>
    <alternativeName>
        <fullName evidence="7">UDP-MurNAc-tripeptide synthetase</fullName>
    </alternativeName>
    <alternativeName>
        <fullName evidence="7">UDP-N-acetylmuramyl-tripeptide synthetase</fullName>
    </alternativeName>
</protein>
<dbReference type="UniPathway" id="UPA00219"/>
<dbReference type="NCBIfam" id="NF001126">
    <property type="entry name" value="PRK00139.1-4"/>
    <property type="match status" value="1"/>
</dbReference>
<dbReference type="InterPro" id="IPR035911">
    <property type="entry name" value="MurE/MurF_N"/>
</dbReference>
<name>A0A2Z2IY27_CORST</name>
<dbReference type="Pfam" id="PF01225">
    <property type="entry name" value="Mur_ligase"/>
    <property type="match status" value="1"/>
</dbReference>
<dbReference type="PANTHER" id="PTHR23135:SF4">
    <property type="entry name" value="UDP-N-ACETYLMURAMOYL-L-ALANYL-D-GLUTAMATE--2,6-DIAMINOPIMELATE LIGASE MURE HOMOLOG, CHLOROPLASTIC"/>
    <property type="match status" value="1"/>
</dbReference>
<feature type="binding site" evidence="7">
    <location>
        <position position="190"/>
    </location>
    <ligand>
        <name>UDP-N-acetyl-alpha-D-muramoyl-L-alanyl-D-glutamate</name>
        <dbReference type="ChEBI" id="CHEBI:83900"/>
    </ligand>
</feature>
<feature type="domain" description="Mur ligase C-terminal" evidence="10">
    <location>
        <begin position="341"/>
        <end position="473"/>
    </location>
</feature>
<evidence type="ECO:0000259" key="10">
    <source>
        <dbReference type="Pfam" id="PF02875"/>
    </source>
</evidence>
<dbReference type="NCBIfam" id="NF001124">
    <property type="entry name" value="PRK00139.1-2"/>
    <property type="match status" value="1"/>
</dbReference>
<reference evidence="12 13" key="1">
    <citation type="submission" date="2017-05" db="EMBL/GenBank/DDBJ databases">
        <title>Complete genome sequence of Corynebacterium striatum KC-Na-1 isolated from Neophocaena asiaeorientalis in Korea.</title>
        <authorList>
            <person name="Kim J.H."/>
            <person name="Lee K."/>
        </authorList>
    </citation>
    <scope>NUCLEOTIDE SEQUENCE [LARGE SCALE GENOMIC DNA]</scope>
    <source>
        <strain evidence="12 13">KC-Na-01</strain>
    </source>
</reference>
<keyword evidence="4 7" id="KW-0573">Peptidoglycan synthesis</keyword>
<feature type="binding site" evidence="7">
    <location>
        <position position="29"/>
    </location>
    <ligand>
        <name>UDP-N-acetyl-alpha-D-muramoyl-L-alanyl-D-glutamate</name>
        <dbReference type="ChEBI" id="CHEBI:83900"/>
    </ligand>
</feature>
<feature type="modified residue" description="N6-carboxylysine" evidence="7">
    <location>
        <position position="222"/>
    </location>
</feature>
<evidence type="ECO:0000259" key="11">
    <source>
        <dbReference type="Pfam" id="PF08245"/>
    </source>
</evidence>
<keyword evidence="7" id="KW-0067">ATP-binding</keyword>
<keyword evidence="7" id="KW-0547">Nucleotide-binding</keyword>
<comment type="caution">
    <text evidence="7">Lacks conserved residue(s) required for the propagation of feature annotation.</text>
</comment>